<organism evidence="1">
    <name type="scientific">Arion vulgaris</name>
    <dbReference type="NCBI Taxonomy" id="1028688"/>
    <lineage>
        <taxon>Eukaryota</taxon>
        <taxon>Metazoa</taxon>
        <taxon>Spiralia</taxon>
        <taxon>Lophotrochozoa</taxon>
        <taxon>Mollusca</taxon>
        <taxon>Gastropoda</taxon>
        <taxon>Heterobranchia</taxon>
        <taxon>Euthyneura</taxon>
        <taxon>Panpulmonata</taxon>
        <taxon>Eupulmonata</taxon>
        <taxon>Stylommatophora</taxon>
        <taxon>Helicina</taxon>
        <taxon>Arionoidea</taxon>
        <taxon>Arionidae</taxon>
        <taxon>Arion</taxon>
    </lineage>
</organism>
<reference evidence="1" key="1">
    <citation type="submission" date="2014-12" db="EMBL/GenBank/DDBJ databases">
        <title>Insight into the proteome of Arion vulgaris.</title>
        <authorList>
            <person name="Aradska J."/>
            <person name="Bulat T."/>
            <person name="Smidak R."/>
            <person name="Sarate P."/>
            <person name="Gangsoo J."/>
            <person name="Sialana F."/>
            <person name="Bilban M."/>
            <person name="Lubec G."/>
        </authorList>
    </citation>
    <scope>NUCLEOTIDE SEQUENCE</scope>
    <source>
        <tissue evidence="1">Skin</tissue>
    </source>
</reference>
<proteinExistence type="predicted"/>
<sequence length="64" mass="7318">MVESKYQKVIITLDGKCRKWYKGNAGLGITILMCNDSRENGTVEYTNGHVLHRQRTLDLVSHLL</sequence>
<accession>A0A0B7AWK8</accession>
<evidence type="ECO:0000313" key="1">
    <source>
        <dbReference type="EMBL" id="CEK85213.1"/>
    </source>
</evidence>
<protein>
    <submittedName>
        <fullName evidence="1">Uncharacterized protein</fullName>
    </submittedName>
</protein>
<name>A0A0B7AWK8_9EUPU</name>
<gene>
    <name evidence="1" type="primary">ORF147006</name>
</gene>
<dbReference type="EMBL" id="HACG01038348">
    <property type="protein sequence ID" value="CEK85213.1"/>
    <property type="molecule type" value="Transcribed_RNA"/>
</dbReference>
<dbReference type="AlphaFoldDB" id="A0A0B7AWK8"/>